<evidence type="ECO:0000259" key="1">
    <source>
        <dbReference type="Pfam" id="PF12673"/>
    </source>
</evidence>
<dbReference type="Proteomes" id="UP000320776">
    <property type="component" value="Chromosome"/>
</dbReference>
<protein>
    <recommendedName>
        <fullName evidence="1">SipL SPOCS domain-containing protein</fullName>
    </recommendedName>
</protein>
<dbReference type="AlphaFoldDB" id="A0A517DZR2"/>
<sequence length="181" mass="20281">MKACRCIGQNVVEIIGLCDFDQFAIGLNKCDLGQWTQISIPEVLQLPCSKPDIATIDTILIDVQIKLAKVIRTPAGECGYPIVNSEGLRLTGKKLAIEGVLQQKIVYTAALCDQPVHFVHFEIPFSAFIVLACDTCMDQKFFIETCVEDVFAIDFNCREIFKNVTLFIQAIPIESCRRNIY</sequence>
<dbReference type="InterPro" id="IPR024300">
    <property type="entry name" value="SipL_SPOCS_dom"/>
</dbReference>
<keyword evidence="3" id="KW-1185">Reference proteome</keyword>
<gene>
    <name evidence="2" type="ORF">SPTER_42390</name>
</gene>
<dbReference type="RefSeq" id="WP_144352157.1">
    <property type="nucleotide sequence ID" value="NZ_CP036259.1"/>
</dbReference>
<dbReference type="EMBL" id="CP036259">
    <property type="protein sequence ID" value="QDR82808.1"/>
    <property type="molecule type" value="Genomic_DNA"/>
</dbReference>
<name>A0A517DZR2_9FIRM</name>
<reference evidence="2 3" key="1">
    <citation type="submission" date="2019-02" db="EMBL/GenBank/DDBJ databases">
        <title>Closed genome of Sporomusa termitida DSM 4440.</title>
        <authorList>
            <person name="Poehlein A."/>
            <person name="Daniel R."/>
        </authorList>
    </citation>
    <scope>NUCLEOTIDE SEQUENCE [LARGE SCALE GENOMIC DNA]</scope>
    <source>
        <strain evidence="2 3">DSM 4440</strain>
    </source>
</reference>
<proteinExistence type="predicted"/>
<evidence type="ECO:0000313" key="3">
    <source>
        <dbReference type="Proteomes" id="UP000320776"/>
    </source>
</evidence>
<dbReference type="KEGG" id="sted:SPTER_42390"/>
<evidence type="ECO:0000313" key="2">
    <source>
        <dbReference type="EMBL" id="QDR82808.1"/>
    </source>
</evidence>
<dbReference type="OrthoDB" id="1678912at2"/>
<accession>A0A517DZR2</accession>
<organism evidence="2 3">
    <name type="scientific">Sporomusa termitida</name>
    <dbReference type="NCBI Taxonomy" id="2377"/>
    <lineage>
        <taxon>Bacteria</taxon>
        <taxon>Bacillati</taxon>
        <taxon>Bacillota</taxon>
        <taxon>Negativicutes</taxon>
        <taxon>Selenomonadales</taxon>
        <taxon>Sporomusaceae</taxon>
        <taxon>Sporomusa</taxon>
    </lineage>
</organism>
<feature type="domain" description="SipL SPOCS" evidence="1">
    <location>
        <begin position="52"/>
        <end position="150"/>
    </location>
</feature>
<dbReference type="Pfam" id="PF12673">
    <property type="entry name" value="SipL"/>
    <property type="match status" value="1"/>
</dbReference>